<sequence>MLKGTHLLRKLQTKSSALQTLPKNMLSSRPRAFSMLLGGAKKSHMFGLRQNSLNKFALRTFAQANLDTEEPKLKAINSEKREFKAETKKLLDIVAKSIYTDKEVFLRELMSNCSDALEKQRYSELTGKSEMRDVPLEISIFTNERERTVTILDHGIGMTKEEIIDNLGTIAKSGSQQFVSALEDDTSTGESIIGQFGVGFYSSFIVADSVEVISKSDSGEACRWISDGTGDYEISEIEGSDIERGTRITLYLRPECKNFSRPTEVKNILKKHSLFISYPIKLNGEVLNSLQAIWYRDKREVTEDEYDQFYESIANTKIPFKYQLHYSTDVPLAIKALLYVPSTNTEKFGMQQEASHLHLYCRKVLIKSKCSELLPHWLRFVKGVVDCEDLPLNISRENYQDSHLMAKLKNALTRRVIKLLEDEVKKDPEKYNKWYSEFGNFLKEGLATDQDYSQQLLKIIRYKTTKDNNKLISIDDYCNSMKDGQKNIYFHVTSGQAGAGASPFLEPFEQANIPVILLENHIDEVCLKNVNEYKGYKFINIESNYDEVAQDLGAKVDHDTTKGIPESEVTPFSLWLKSELAPTIAKITISKRLKTSPAVIVGEVSSSMRAMLAMVDQAQFEAATKNQAMEVNPNHPVMVKLNKLRKVDSENASLLLKEVFDNVLLQSGIPYDVMKSTQRSYKVLEMLLDYKTADLSDGEPQIVVEDVERKD</sequence>
<keyword evidence="9" id="KW-1185">Reference proteome</keyword>
<dbReference type="InterPro" id="IPR020568">
    <property type="entry name" value="Ribosomal_Su5_D2-typ_SF"/>
</dbReference>
<evidence type="ECO:0000256" key="6">
    <source>
        <dbReference type="ARBA" id="ARBA00023186"/>
    </source>
</evidence>
<feature type="binding site" evidence="7">
    <location>
        <position position="112"/>
    </location>
    <ligand>
        <name>ATP</name>
        <dbReference type="ChEBI" id="CHEBI:30616"/>
    </ligand>
</feature>
<dbReference type="PIRSF" id="PIRSF002583">
    <property type="entry name" value="Hsp90"/>
    <property type="match status" value="1"/>
</dbReference>
<feature type="binding site" evidence="7">
    <location>
        <position position="166"/>
    </location>
    <ligand>
        <name>ATP</name>
        <dbReference type="ChEBI" id="CHEBI:30616"/>
    </ligand>
</feature>
<keyword evidence="2" id="KW-0963">Cytoplasm</keyword>
<dbReference type="AlphaFoldDB" id="A0AAD1U0E5"/>
<dbReference type="SUPFAM" id="SSF110942">
    <property type="entry name" value="HSP90 C-terminal domain"/>
    <property type="match status" value="1"/>
</dbReference>
<dbReference type="PROSITE" id="PS00298">
    <property type="entry name" value="HSP90"/>
    <property type="match status" value="1"/>
</dbReference>
<dbReference type="GO" id="GO:0140662">
    <property type="term" value="F:ATP-dependent protein folding chaperone"/>
    <property type="evidence" value="ECO:0007669"/>
    <property type="project" value="InterPro"/>
</dbReference>
<organism evidence="8 9">
    <name type="scientific">Euplotes crassus</name>
    <dbReference type="NCBI Taxonomy" id="5936"/>
    <lineage>
        <taxon>Eukaryota</taxon>
        <taxon>Sar</taxon>
        <taxon>Alveolata</taxon>
        <taxon>Ciliophora</taxon>
        <taxon>Intramacronucleata</taxon>
        <taxon>Spirotrichea</taxon>
        <taxon>Hypotrichia</taxon>
        <taxon>Euplotida</taxon>
        <taxon>Euplotidae</taxon>
        <taxon>Moneuplotes</taxon>
    </lineage>
</organism>
<dbReference type="Gene3D" id="3.30.230.80">
    <property type="match status" value="1"/>
</dbReference>
<dbReference type="InterPro" id="IPR020575">
    <property type="entry name" value="Hsp90_N"/>
</dbReference>
<evidence type="ECO:0000256" key="4">
    <source>
        <dbReference type="ARBA" id="ARBA00022840"/>
    </source>
</evidence>
<dbReference type="PANTHER" id="PTHR11528">
    <property type="entry name" value="HEAT SHOCK PROTEIN 90 FAMILY MEMBER"/>
    <property type="match status" value="1"/>
</dbReference>
<keyword evidence="3 7" id="KW-0547">Nucleotide-binding</keyword>
<feature type="binding site" evidence="7">
    <location>
        <begin position="173"/>
        <end position="174"/>
    </location>
    <ligand>
        <name>ATP</name>
        <dbReference type="ChEBI" id="CHEBI:30616"/>
    </ligand>
</feature>
<name>A0AAD1U0E5_EUPCR</name>
<accession>A0AAD1U0E5</accession>
<protein>
    <submittedName>
        <fullName evidence="8">Uncharacterized protein</fullName>
    </submittedName>
</protein>
<comment type="similarity">
    <text evidence="1">Belongs to the heat shock protein 90 family.</text>
</comment>
<evidence type="ECO:0000256" key="2">
    <source>
        <dbReference type="ARBA" id="ARBA00022490"/>
    </source>
</evidence>
<dbReference type="InterPro" id="IPR036890">
    <property type="entry name" value="HATPase_C_sf"/>
</dbReference>
<dbReference type="SUPFAM" id="SSF54211">
    <property type="entry name" value="Ribosomal protein S5 domain 2-like"/>
    <property type="match status" value="1"/>
</dbReference>
<comment type="caution">
    <text evidence="8">The sequence shown here is derived from an EMBL/GenBank/DDBJ whole genome shotgun (WGS) entry which is preliminary data.</text>
</comment>
<dbReference type="GO" id="GO:0005524">
    <property type="term" value="F:ATP binding"/>
    <property type="evidence" value="ECO:0007669"/>
    <property type="project" value="UniProtKB-KW"/>
</dbReference>
<proteinExistence type="inferred from homology"/>
<feature type="binding site" evidence="7">
    <location>
        <begin position="195"/>
        <end position="200"/>
    </location>
    <ligand>
        <name>ATP</name>
        <dbReference type="ChEBI" id="CHEBI:30616"/>
    </ligand>
</feature>
<dbReference type="Gene3D" id="3.40.50.11260">
    <property type="match status" value="1"/>
</dbReference>
<dbReference type="Gene3D" id="3.30.565.10">
    <property type="entry name" value="Histidine kinase-like ATPase, C-terminal domain"/>
    <property type="match status" value="1"/>
</dbReference>
<dbReference type="InterPro" id="IPR019805">
    <property type="entry name" value="Heat_shock_protein_90_CS"/>
</dbReference>
<dbReference type="FunFam" id="3.30.230.80:FF:000004">
    <property type="entry name" value="Heat shock protein 75 kDa"/>
    <property type="match status" value="1"/>
</dbReference>
<dbReference type="Proteomes" id="UP001295684">
    <property type="component" value="Unassembled WGS sequence"/>
</dbReference>
<dbReference type="FunFam" id="3.30.565.10:FF:000357">
    <property type="entry name" value="Heat shock protein HSP 90-beta"/>
    <property type="match status" value="1"/>
</dbReference>
<dbReference type="GO" id="GO:0016887">
    <property type="term" value="F:ATP hydrolysis activity"/>
    <property type="evidence" value="ECO:0007669"/>
    <property type="project" value="InterPro"/>
</dbReference>
<feature type="binding site" evidence="7">
    <location>
        <position position="396"/>
    </location>
    <ligand>
        <name>ATP</name>
        <dbReference type="ChEBI" id="CHEBI:30616"/>
    </ligand>
</feature>
<dbReference type="NCBIfam" id="NF003555">
    <property type="entry name" value="PRK05218.1"/>
    <property type="match status" value="1"/>
</dbReference>
<keyword evidence="4 7" id="KW-0067">ATP-binding</keyword>
<keyword evidence="5" id="KW-0346">Stress response</keyword>
<evidence type="ECO:0000256" key="3">
    <source>
        <dbReference type="ARBA" id="ARBA00022741"/>
    </source>
</evidence>
<dbReference type="InterPro" id="IPR037196">
    <property type="entry name" value="HSP90_C"/>
</dbReference>
<dbReference type="Pfam" id="PF00183">
    <property type="entry name" value="HSP90"/>
    <property type="match status" value="1"/>
</dbReference>
<evidence type="ECO:0000256" key="7">
    <source>
        <dbReference type="PIRSR" id="PIRSR002583-1"/>
    </source>
</evidence>
<feature type="binding site" evidence="7">
    <location>
        <position position="108"/>
    </location>
    <ligand>
        <name>ATP</name>
        <dbReference type="ChEBI" id="CHEBI:30616"/>
    </ligand>
</feature>
<dbReference type="CDD" id="cd16927">
    <property type="entry name" value="HATPase_Hsp90-like"/>
    <property type="match status" value="1"/>
</dbReference>
<evidence type="ECO:0000256" key="5">
    <source>
        <dbReference type="ARBA" id="ARBA00023016"/>
    </source>
</evidence>
<dbReference type="Pfam" id="PF13589">
    <property type="entry name" value="HATPase_c_3"/>
    <property type="match status" value="1"/>
</dbReference>
<gene>
    <name evidence="8" type="ORF">ECRASSUSDP1_LOCUS315</name>
</gene>
<dbReference type="SUPFAM" id="SSF55874">
    <property type="entry name" value="ATPase domain of HSP90 chaperone/DNA topoisomerase II/histidine kinase"/>
    <property type="match status" value="1"/>
</dbReference>
<evidence type="ECO:0000313" key="8">
    <source>
        <dbReference type="EMBL" id="CAI2359030.1"/>
    </source>
</evidence>
<feature type="binding site" evidence="7">
    <location>
        <position position="246"/>
    </location>
    <ligand>
        <name>ATP</name>
        <dbReference type="ChEBI" id="CHEBI:30616"/>
    </ligand>
</feature>
<dbReference type="Gene3D" id="1.20.120.790">
    <property type="entry name" value="Heat shock protein 90, C-terminal domain"/>
    <property type="match status" value="1"/>
</dbReference>
<feature type="binding site" evidence="7">
    <location>
        <position position="153"/>
    </location>
    <ligand>
        <name>ATP</name>
        <dbReference type="ChEBI" id="CHEBI:30616"/>
    </ligand>
</feature>
<feature type="binding site" evidence="7">
    <location>
        <position position="158"/>
    </location>
    <ligand>
        <name>ATP</name>
        <dbReference type="ChEBI" id="CHEBI:30616"/>
    </ligand>
</feature>
<dbReference type="EMBL" id="CAMPGE010000291">
    <property type="protein sequence ID" value="CAI2359030.1"/>
    <property type="molecule type" value="Genomic_DNA"/>
</dbReference>
<dbReference type="HAMAP" id="MF_00505">
    <property type="entry name" value="HSP90"/>
    <property type="match status" value="1"/>
</dbReference>
<evidence type="ECO:0000256" key="1">
    <source>
        <dbReference type="ARBA" id="ARBA00008239"/>
    </source>
</evidence>
<feature type="binding site" evidence="7">
    <location>
        <position position="172"/>
    </location>
    <ligand>
        <name>ATP</name>
        <dbReference type="ChEBI" id="CHEBI:30616"/>
    </ligand>
</feature>
<dbReference type="PRINTS" id="PR00775">
    <property type="entry name" value="HEATSHOCK90"/>
</dbReference>
<evidence type="ECO:0000313" key="9">
    <source>
        <dbReference type="Proteomes" id="UP001295684"/>
    </source>
</evidence>
<dbReference type="GO" id="GO:0051082">
    <property type="term" value="F:unfolded protein binding"/>
    <property type="evidence" value="ECO:0007669"/>
    <property type="project" value="InterPro"/>
</dbReference>
<keyword evidence="6" id="KW-0143">Chaperone</keyword>
<dbReference type="InterPro" id="IPR001404">
    <property type="entry name" value="Hsp90_fam"/>
</dbReference>
<reference evidence="8" key="1">
    <citation type="submission" date="2023-07" db="EMBL/GenBank/DDBJ databases">
        <authorList>
            <consortium name="AG Swart"/>
            <person name="Singh M."/>
            <person name="Singh A."/>
            <person name="Seah K."/>
            <person name="Emmerich C."/>
        </authorList>
    </citation>
    <scope>NUCLEOTIDE SEQUENCE</scope>
    <source>
        <strain evidence="8">DP1</strain>
    </source>
</reference>